<evidence type="ECO:0000313" key="1">
    <source>
        <dbReference type="EMBL" id="VVD32640.1"/>
    </source>
</evidence>
<proteinExistence type="predicted"/>
<dbReference type="Proteomes" id="UP000325811">
    <property type="component" value="Chromosome II"/>
</dbReference>
<organism evidence="1 2">
    <name type="scientific">Paraburkholderia dioscoreae</name>
    <dbReference type="NCBI Taxonomy" id="2604047"/>
    <lineage>
        <taxon>Bacteria</taxon>
        <taxon>Pseudomonadati</taxon>
        <taxon>Pseudomonadota</taxon>
        <taxon>Betaproteobacteria</taxon>
        <taxon>Burkholderiales</taxon>
        <taxon>Burkholderiaceae</taxon>
        <taxon>Paraburkholderia</taxon>
    </lineage>
</organism>
<gene>
    <name evidence="1" type="ORF">PDMSB3_1349</name>
</gene>
<name>A0A5Q4ZTK5_9BURK</name>
<keyword evidence="2" id="KW-1185">Reference proteome</keyword>
<evidence type="ECO:0000313" key="2">
    <source>
        <dbReference type="Proteomes" id="UP000325811"/>
    </source>
</evidence>
<dbReference type="AlphaFoldDB" id="A0A5Q4ZTK5"/>
<dbReference type="EMBL" id="LR699554">
    <property type="protein sequence ID" value="VVD32640.1"/>
    <property type="molecule type" value="Genomic_DNA"/>
</dbReference>
<reference evidence="1 2" key="1">
    <citation type="submission" date="2019-08" db="EMBL/GenBank/DDBJ databases">
        <authorList>
            <person name="Herpell B J."/>
        </authorList>
    </citation>
    <scope>NUCLEOTIDE SEQUENCE [LARGE SCALE GENOMIC DNA]</scope>
    <source>
        <strain evidence="2">Msb3</strain>
    </source>
</reference>
<accession>A0A5Q4ZTK5</accession>
<sequence>MIKQEIEAELSSLLERFENVKTLHGQRAAVRNGHLPEREVLIAAGPVAVDKRGRRSLCVESLFRHAQRLRRERLRMARQRYARQQIERVTHIQSEMREFDGMLGRQPLSG</sequence>
<protein>
    <submittedName>
        <fullName evidence="1">Uncharacterized protein</fullName>
    </submittedName>
</protein>
<dbReference type="KEGG" id="pdio:PDMSB3_1349.1"/>